<evidence type="ECO:0000256" key="1">
    <source>
        <dbReference type="SAM" id="Phobius"/>
    </source>
</evidence>
<keyword evidence="1" id="KW-1133">Transmembrane helix</keyword>
<keyword evidence="1" id="KW-0812">Transmembrane</keyword>
<name>U3A526_9SPHN</name>
<proteinExistence type="predicted"/>
<organism evidence="2 3">
    <name type="scientific">Caenibius tardaugens NBRC 16725</name>
    <dbReference type="NCBI Taxonomy" id="1219035"/>
    <lineage>
        <taxon>Bacteria</taxon>
        <taxon>Pseudomonadati</taxon>
        <taxon>Pseudomonadota</taxon>
        <taxon>Alphaproteobacteria</taxon>
        <taxon>Sphingomonadales</taxon>
        <taxon>Erythrobacteraceae</taxon>
        <taxon>Caenibius</taxon>
    </lineage>
</organism>
<dbReference type="InterPro" id="IPR008620">
    <property type="entry name" value="FixH"/>
</dbReference>
<dbReference type="EMBL" id="BASZ01000006">
    <property type="protein sequence ID" value="GAD49833.1"/>
    <property type="molecule type" value="Genomic_DNA"/>
</dbReference>
<protein>
    <submittedName>
        <fullName evidence="2">Cytochrome c oxidase cbb3-type accessory protein CcoH</fullName>
    </submittedName>
</protein>
<dbReference type="Proteomes" id="UP000016568">
    <property type="component" value="Unassembled WGS sequence"/>
</dbReference>
<keyword evidence="3" id="KW-1185">Reference proteome</keyword>
<dbReference type="RefSeq" id="WP_021690738.1">
    <property type="nucleotide sequence ID" value="NZ_BASZ01000006.1"/>
</dbReference>
<evidence type="ECO:0000313" key="3">
    <source>
        <dbReference type="Proteomes" id="UP000016568"/>
    </source>
</evidence>
<dbReference type="Pfam" id="PF05751">
    <property type="entry name" value="FixH"/>
    <property type="match status" value="1"/>
</dbReference>
<dbReference type="AlphaFoldDB" id="U3A526"/>
<gene>
    <name evidence="2" type="primary">ccoH</name>
    <name evidence="2" type="ORF">NT2_06_02730</name>
</gene>
<accession>U3A526</accession>
<reference evidence="2 3" key="1">
    <citation type="submission" date="2013-09" db="EMBL/GenBank/DDBJ databases">
        <title>Whole genome shotgun sequence of Novosphingobium tardaugens NBRC 16725.</title>
        <authorList>
            <person name="Isaki S."/>
            <person name="Hosoyama A."/>
            <person name="Tsuchikane K."/>
            <person name="Katsumata H."/>
            <person name="Ando Y."/>
            <person name="Yamazaki S."/>
            <person name="Fujita N."/>
        </authorList>
    </citation>
    <scope>NUCLEOTIDE SEQUENCE [LARGE SCALE GENOMIC DNA]</scope>
    <source>
        <strain evidence="2 3">NBRC 16725</strain>
    </source>
</reference>
<dbReference type="eggNOG" id="COG5456">
    <property type="taxonomic scope" value="Bacteria"/>
</dbReference>
<evidence type="ECO:0000313" key="2">
    <source>
        <dbReference type="EMBL" id="GAD49833.1"/>
    </source>
</evidence>
<feature type="transmembrane region" description="Helical" evidence="1">
    <location>
        <begin position="12"/>
        <end position="32"/>
    </location>
</feature>
<keyword evidence="1" id="KW-0472">Membrane</keyword>
<comment type="caution">
    <text evidence="2">The sequence shown here is derived from an EMBL/GenBank/DDBJ whole genome shotgun (WGS) entry which is preliminary data.</text>
</comment>
<dbReference type="PIRSF" id="PIRSF011386">
    <property type="entry name" value="FixH"/>
    <property type="match status" value="1"/>
</dbReference>
<dbReference type="InterPro" id="IPR018037">
    <property type="entry name" value="FixH_proteobacterial"/>
</dbReference>
<sequence>MSTRFTGRHMAIILILFFGTIIAVNVLMARLASSTFGGIVVENSYVASQEFNTWLDKAEAQQALGWEASTKRTPDDHVAITLKGAPSTASVSAIARHPLGHAPNRPLTFTGDGNGNWVSHEKLPQGRWLLRITAQADGHTWRVEENVP</sequence>